<sequence length="263" mass="30758">MNYQNQVPDSYLNQVKVILPEQQYQNDAPVPPPQEMPQVPYSYFYIPPQIQQDEVFYFERPRKELDLKLFESIDPQKIVQTGDIQSVEFYLKTILNSKVTGRNKQLGTKSMSNAFTIMQLGAQYLTKLRANRYLPFGASPTANGDAYLMNLNEQLITNANYQISELSEIMNQLEFQVTRLQTDITKLRNKKRKLQDVVEKAELLKTKRKLQRKKKEHEQKKKKSLRRDELSEGQVPPSEINNFNTIQVKVGSLKFPQIESYEF</sequence>
<proteinExistence type="predicted"/>
<feature type="region of interest" description="Disordered" evidence="1">
    <location>
        <begin position="208"/>
        <end position="241"/>
    </location>
</feature>
<organism evidence="2 3">
    <name type="scientific">Trichomonas vaginalis (strain ATCC PRA-98 / G3)</name>
    <dbReference type="NCBI Taxonomy" id="412133"/>
    <lineage>
        <taxon>Eukaryota</taxon>
        <taxon>Metamonada</taxon>
        <taxon>Parabasalia</taxon>
        <taxon>Trichomonadida</taxon>
        <taxon>Trichomonadidae</taxon>
        <taxon>Trichomonas</taxon>
    </lineage>
</organism>
<evidence type="ECO:0000313" key="3">
    <source>
        <dbReference type="Proteomes" id="UP000001542"/>
    </source>
</evidence>
<dbReference type="Proteomes" id="UP000001542">
    <property type="component" value="Unassembled WGS sequence"/>
</dbReference>
<dbReference type="InParanoid" id="A2DC29"/>
<keyword evidence="3" id="KW-1185">Reference proteome</keyword>
<dbReference type="SMR" id="A2DC29"/>
<dbReference type="KEGG" id="tva:5467623"/>
<dbReference type="VEuPathDB" id="TrichDB:TVAG_457050"/>
<evidence type="ECO:0000256" key="1">
    <source>
        <dbReference type="SAM" id="MobiDB-lite"/>
    </source>
</evidence>
<name>A2DC29_TRIV3</name>
<protein>
    <recommendedName>
        <fullName evidence="4">Cilium assembly protein DZIP1 N-terminal domain-containing protein</fullName>
    </recommendedName>
</protein>
<evidence type="ECO:0008006" key="4">
    <source>
        <dbReference type="Google" id="ProtNLM"/>
    </source>
</evidence>
<dbReference type="VEuPathDB" id="TrichDB:TVAGG3_0263580"/>
<accession>A2DC29</accession>
<feature type="compositionally biased region" description="Basic residues" evidence="1">
    <location>
        <begin position="208"/>
        <end position="225"/>
    </location>
</feature>
<dbReference type="RefSeq" id="XP_001583056.1">
    <property type="nucleotide sequence ID" value="XM_001583006.1"/>
</dbReference>
<gene>
    <name evidence="2" type="ORF">TVAG_457050</name>
</gene>
<evidence type="ECO:0000313" key="2">
    <source>
        <dbReference type="EMBL" id="EAY22070.1"/>
    </source>
</evidence>
<dbReference type="EMBL" id="DS113186">
    <property type="protein sequence ID" value="EAY22070.1"/>
    <property type="molecule type" value="Genomic_DNA"/>
</dbReference>
<dbReference type="AlphaFoldDB" id="A2DC29"/>
<reference evidence="2" key="1">
    <citation type="submission" date="2006-10" db="EMBL/GenBank/DDBJ databases">
        <authorList>
            <person name="Amadeo P."/>
            <person name="Zhao Q."/>
            <person name="Wortman J."/>
            <person name="Fraser-Liggett C."/>
            <person name="Carlton J."/>
        </authorList>
    </citation>
    <scope>NUCLEOTIDE SEQUENCE</scope>
    <source>
        <strain evidence="2">G3</strain>
    </source>
</reference>
<dbReference type="GO" id="GO:0005737">
    <property type="term" value="C:cytoplasm"/>
    <property type="evidence" value="ECO:0000318"/>
    <property type="project" value="GO_Central"/>
</dbReference>
<reference evidence="2" key="2">
    <citation type="journal article" date="2007" name="Science">
        <title>Draft genome sequence of the sexually transmitted pathogen Trichomonas vaginalis.</title>
        <authorList>
            <person name="Carlton J.M."/>
            <person name="Hirt R.P."/>
            <person name="Silva J.C."/>
            <person name="Delcher A.L."/>
            <person name="Schatz M."/>
            <person name="Zhao Q."/>
            <person name="Wortman J.R."/>
            <person name="Bidwell S.L."/>
            <person name="Alsmark U.C.M."/>
            <person name="Besteiro S."/>
            <person name="Sicheritz-Ponten T."/>
            <person name="Noel C.J."/>
            <person name="Dacks J.B."/>
            <person name="Foster P.G."/>
            <person name="Simillion C."/>
            <person name="Van de Peer Y."/>
            <person name="Miranda-Saavedra D."/>
            <person name="Barton G.J."/>
            <person name="Westrop G.D."/>
            <person name="Mueller S."/>
            <person name="Dessi D."/>
            <person name="Fiori P.L."/>
            <person name="Ren Q."/>
            <person name="Paulsen I."/>
            <person name="Zhang H."/>
            <person name="Bastida-Corcuera F.D."/>
            <person name="Simoes-Barbosa A."/>
            <person name="Brown M.T."/>
            <person name="Hayes R.D."/>
            <person name="Mukherjee M."/>
            <person name="Okumura C.Y."/>
            <person name="Schneider R."/>
            <person name="Smith A.J."/>
            <person name="Vanacova S."/>
            <person name="Villalvazo M."/>
            <person name="Haas B.J."/>
            <person name="Pertea M."/>
            <person name="Feldblyum T.V."/>
            <person name="Utterback T.R."/>
            <person name="Shu C.L."/>
            <person name="Osoegawa K."/>
            <person name="de Jong P.J."/>
            <person name="Hrdy I."/>
            <person name="Horvathova L."/>
            <person name="Zubacova Z."/>
            <person name="Dolezal P."/>
            <person name="Malik S.B."/>
            <person name="Logsdon J.M. Jr."/>
            <person name="Henze K."/>
            <person name="Gupta A."/>
            <person name="Wang C.C."/>
            <person name="Dunne R.L."/>
            <person name="Upcroft J.A."/>
            <person name="Upcroft P."/>
            <person name="White O."/>
            <person name="Salzberg S.L."/>
            <person name="Tang P."/>
            <person name="Chiu C.-H."/>
            <person name="Lee Y.-S."/>
            <person name="Embley T.M."/>
            <person name="Coombs G.H."/>
            <person name="Mottram J.C."/>
            <person name="Tachezy J."/>
            <person name="Fraser-Liggett C.M."/>
            <person name="Johnson P.J."/>
        </authorList>
    </citation>
    <scope>NUCLEOTIDE SEQUENCE [LARGE SCALE GENOMIC DNA]</scope>
    <source>
        <strain evidence="2">G3</strain>
    </source>
</reference>